<organism evidence="1">
    <name type="scientific">Timema douglasi</name>
    <name type="common">Walking stick</name>
    <dbReference type="NCBI Taxonomy" id="61478"/>
    <lineage>
        <taxon>Eukaryota</taxon>
        <taxon>Metazoa</taxon>
        <taxon>Ecdysozoa</taxon>
        <taxon>Arthropoda</taxon>
        <taxon>Hexapoda</taxon>
        <taxon>Insecta</taxon>
        <taxon>Pterygota</taxon>
        <taxon>Neoptera</taxon>
        <taxon>Polyneoptera</taxon>
        <taxon>Phasmatodea</taxon>
        <taxon>Timematodea</taxon>
        <taxon>Timematoidea</taxon>
        <taxon>Timematidae</taxon>
        <taxon>Timema</taxon>
    </lineage>
</organism>
<protein>
    <submittedName>
        <fullName evidence="1">Uncharacterized protein</fullName>
    </submittedName>
</protein>
<evidence type="ECO:0000313" key="1">
    <source>
        <dbReference type="EMBL" id="CAD7198510.1"/>
    </source>
</evidence>
<reference evidence="1" key="1">
    <citation type="submission" date="2020-11" db="EMBL/GenBank/DDBJ databases">
        <authorList>
            <person name="Tran Van P."/>
        </authorList>
    </citation>
    <scope>NUCLEOTIDE SEQUENCE</scope>
</reference>
<sequence>MSPKTKLMMYFRDLSSLSKSGHVSYISSPKFPTGFVSSRVRGNAYPYAFHFEIEESHNEILQLVGRDRSGFLPRLSAVLTLARTFGHDTIVHELLEKLTVHIATPSGWHPTLEPAASYNLFQIMKELSIIGSGSGWGMSVNSAEPDG</sequence>
<accession>A0A7R8VK83</accession>
<gene>
    <name evidence="1" type="ORF">TDIB3V08_LOCUS4789</name>
</gene>
<dbReference type="EMBL" id="OA566219">
    <property type="protein sequence ID" value="CAD7198510.1"/>
    <property type="molecule type" value="Genomic_DNA"/>
</dbReference>
<proteinExistence type="predicted"/>
<dbReference type="AlphaFoldDB" id="A0A7R8VK83"/>
<name>A0A7R8VK83_TIMDO</name>